<name>A0A9N8ZGQ6_9GLOM</name>
<dbReference type="Proteomes" id="UP000789342">
    <property type="component" value="Unassembled WGS sequence"/>
</dbReference>
<comment type="caution">
    <text evidence="1">The sequence shown here is derived from an EMBL/GenBank/DDBJ whole genome shotgun (WGS) entry which is preliminary data.</text>
</comment>
<keyword evidence="2" id="KW-1185">Reference proteome</keyword>
<evidence type="ECO:0000313" key="1">
    <source>
        <dbReference type="EMBL" id="CAG8491485.1"/>
    </source>
</evidence>
<reference evidence="1" key="1">
    <citation type="submission" date="2021-06" db="EMBL/GenBank/DDBJ databases">
        <authorList>
            <person name="Kallberg Y."/>
            <person name="Tangrot J."/>
            <person name="Rosling A."/>
        </authorList>
    </citation>
    <scope>NUCLEOTIDE SEQUENCE</scope>
    <source>
        <strain evidence="1">CL551</strain>
    </source>
</reference>
<proteinExistence type="predicted"/>
<organism evidence="1 2">
    <name type="scientific">Acaulospora morrowiae</name>
    <dbReference type="NCBI Taxonomy" id="94023"/>
    <lineage>
        <taxon>Eukaryota</taxon>
        <taxon>Fungi</taxon>
        <taxon>Fungi incertae sedis</taxon>
        <taxon>Mucoromycota</taxon>
        <taxon>Glomeromycotina</taxon>
        <taxon>Glomeromycetes</taxon>
        <taxon>Diversisporales</taxon>
        <taxon>Acaulosporaceae</taxon>
        <taxon>Acaulospora</taxon>
    </lineage>
</organism>
<gene>
    <name evidence="1" type="ORF">AMORRO_LOCUS2798</name>
</gene>
<accession>A0A9N8ZGQ6</accession>
<dbReference type="AlphaFoldDB" id="A0A9N8ZGQ6"/>
<protein>
    <submittedName>
        <fullName evidence="1">6153_t:CDS:1</fullName>
    </submittedName>
</protein>
<dbReference type="EMBL" id="CAJVPV010001253">
    <property type="protein sequence ID" value="CAG8491485.1"/>
    <property type="molecule type" value="Genomic_DNA"/>
</dbReference>
<sequence>MSGENIINPTSSPEEETHAIQYERDTVDDLKVSDLFHSQHKQIMQTGPYALDIRSILLR</sequence>
<evidence type="ECO:0000313" key="2">
    <source>
        <dbReference type="Proteomes" id="UP000789342"/>
    </source>
</evidence>